<dbReference type="PANTHER" id="PTHR23427">
    <property type="entry name" value="SURFEIT LOCUS PROTEIN"/>
    <property type="match status" value="1"/>
</dbReference>
<comment type="caution">
    <text evidence="7">The sequence shown here is derived from an EMBL/GenBank/DDBJ whole genome shotgun (WGS) entry which is preliminary data.</text>
</comment>
<keyword evidence="3 6" id="KW-0812">Transmembrane</keyword>
<dbReference type="Pfam" id="PF02104">
    <property type="entry name" value="SURF1"/>
    <property type="match status" value="1"/>
</dbReference>
<organism evidence="7 8">
    <name type="scientific">Xylophilus ampelinus</name>
    <dbReference type="NCBI Taxonomy" id="54067"/>
    <lineage>
        <taxon>Bacteria</taxon>
        <taxon>Pseudomonadati</taxon>
        <taxon>Pseudomonadota</taxon>
        <taxon>Betaproteobacteria</taxon>
        <taxon>Burkholderiales</taxon>
        <taxon>Xylophilus</taxon>
    </lineage>
</organism>
<accession>A0A318SEZ3</accession>
<comment type="subcellular location">
    <subcellularLocation>
        <location evidence="6">Cell membrane</location>
        <topology evidence="6">Multi-pass membrane protein</topology>
    </subcellularLocation>
    <subcellularLocation>
        <location evidence="1">Membrane</location>
    </subcellularLocation>
</comment>
<dbReference type="GO" id="GO:0005886">
    <property type="term" value="C:plasma membrane"/>
    <property type="evidence" value="ECO:0007669"/>
    <property type="project" value="UniProtKB-SubCell"/>
</dbReference>
<gene>
    <name evidence="7" type="ORF">DFQ15_11687</name>
</gene>
<evidence type="ECO:0000256" key="2">
    <source>
        <dbReference type="ARBA" id="ARBA00007165"/>
    </source>
</evidence>
<evidence type="ECO:0000256" key="3">
    <source>
        <dbReference type="ARBA" id="ARBA00022692"/>
    </source>
</evidence>
<dbReference type="RefSeq" id="WP_110466117.1">
    <property type="nucleotide sequence ID" value="NZ_JAMOFZ010000016.1"/>
</dbReference>
<protein>
    <recommendedName>
        <fullName evidence="6">SURF1-like protein</fullName>
    </recommendedName>
</protein>
<evidence type="ECO:0000256" key="5">
    <source>
        <dbReference type="ARBA" id="ARBA00023136"/>
    </source>
</evidence>
<keyword evidence="8" id="KW-1185">Reference proteome</keyword>
<keyword evidence="5 6" id="KW-0472">Membrane</keyword>
<evidence type="ECO:0000256" key="1">
    <source>
        <dbReference type="ARBA" id="ARBA00004370"/>
    </source>
</evidence>
<dbReference type="Proteomes" id="UP000247540">
    <property type="component" value="Unassembled WGS sequence"/>
</dbReference>
<sequence>MSADDATARGPRSPLLLGVVAAVSLILFAGFLALGIWQVQRLAWKRDLIARVDQRVHAAPAPPPGPAAWPALSAASDEYRRLRLAGVFLHDRETIVQATTALGPGFWVLTPMRTTGGMVVLVNRGFVPPERRDPATRPAGQPSGTVDVVGLLRLTEPHGGFLRENDPATDRWHSRDVQAIAEARGLRSLGPVAPYFVDAAAGPAVPTGPSATGAPVGGLTVVQFPNNHTVYALTWFALALMVAAAAAHVARDELRVRRRAAGTAAESDAGEGGGRG</sequence>
<proteinExistence type="inferred from homology"/>
<reference evidence="7 8" key="1">
    <citation type="submission" date="2018-06" db="EMBL/GenBank/DDBJ databases">
        <title>Genomic Encyclopedia of Type Strains, Phase III (KMG-III): the genomes of soil and plant-associated and newly described type strains.</title>
        <authorList>
            <person name="Whitman W."/>
        </authorList>
    </citation>
    <scope>NUCLEOTIDE SEQUENCE [LARGE SCALE GENOMIC DNA]</scope>
    <source>
        <strain evidence="7 8">CECT 7646</strain>
    </source>
</reference>
<keyword evidence="6" id="KW-1003">Cell membrane</keyword>
<dbReference type="InterPro" id="IPR045214">
    <property type="entry name" value="Surf1/Surf4"/>
</dbReference>
<dbReference type="InterPro" id="IPR002994">
    <property type="entry name" value="Surf1/Shy1"/>
</dbReference>
<comment type="similarity">
    <text evidence="2 6">Belongs to the SURF1 family.</text>
</comment>
<dbReference type="OrthoDB" id="9807214at2"/>
<dbReference type="PANTHER" id="PTHR23427:SF2">
    <property type="entry name" value="SURFEIT LOCUS PROTEIN 1"/>
    <property type="match status" value="1"/>
</dbReference>
<evidence type="ECO:0000256" key="4">
    <source>
        <dbReference type="ARBA" id="ARBA00022989"/>
    </source>
</evidence>
<evidence type="ECO:0000256" key="6">
    <source>
        <dbReference type="RuleBase" id="RU363076"/>
    </source>
</evidence>
<keyword evidence="4 6" id="KW-1133">Transmembrane helix</keyword>
<feature type="transmembrane region" description="Helical" evidence="6">
    <location>
        <begin position="230"/>
        <end position="250"/>
    </location>
</feature>
<dbReference type="EMBL" id="QJTC01000016">
    <property type="protein sequence ID" value="PYE76126.1"/>
    <property type="molecule type" value="Genomic_DNA"/>
</dbReference>
<name>A0A318SEZ3_9BURK</name>
<dbReference type="CDD" id="cd06662">
    <property type="entry name" value="SURF1"/>
    <property type="match status" value="1"/>
</dbReference>
<dbReference type="PROSITE" id="PS50895">
    <property type="entry name" value="SURF1"/>
    <property type="match status" value="1"/>
</dbReference>
<evidence type="ECO:0000313" key="7">
    <source>
        <dbReference type="EMBL" id="PYE76126.1"/>
    </source>
</evidence>
<dbReference type="AlphaFoldDB" id="A0A318SEZ3"/>
<feature type="transmembrane region" description="Helical" evidence="6">
    <location>
        <begin position="15"/>
        <end position="37"/>
    </location>
</feature>
<evidence type="ECO:0000313" key="8">
    <source>
        <dbReference type="Proteomes" id="UP000247540"/>
    </source>
</evidence>